<evidence type="ECO:0000256" key="1">
    <source>
        <dbReference type="SAM" id="MobiDB-lite"/>
    </source>
</evidence>
<dbReference type="AlphaFoldDB" id="A0A835XNX6"/>
<feature type="compositionally biased region" description="Low complexity" evidence="1">
    <location>
        <begin position="120"/>
        <end position="134"/>
    </location>
</feature>
<protein>
    <submittedName>
        <fullName evidence="2">Uncharacterized protein</fullName>
    </submittedName>
</protein>
<feature type="compositionally biased region" description="Pro residues" evidence="1">
    <location>
        <begin position="8"/>
        <end position="19"/>
    </location>
</feature>
<feature type="compositionally biased region" description="Pro residues" evidence="1">
    <location>
        <begin position="204"/>
        <end position="215"/>
    </location>
</feature>
<feature type="compositionally biased region" description="Gly residues" evidence="1">
    <location>
        <begin position="237"/>
        <end position="249"/>
    </location>
</feature>
<gene>
    <name evidence="2" type="ORF">HYH03_014530</name>
</gene>
<evidence type="ECO:0000313" key="2">
    <source>
        <dbReference type="EMBL" id="KAG2486847.1"/>
    </source>
</evidence>
<proteinExistence type="predicted"/>
<reference evidence="2" key="1">
    <citation type="journal article" date="2020" name="bioRxiv">
        <title>Comparative genomics of Chlamydomonas.</title>
        <authorList>
            <person name="Craig R.J."/>
            <person name="Hasan A.R."/>
            <person name="Ness R.W."/>
            <person name="Keightley P.D."/>
        </authorList>
    </citation>
    <scope>NUCLEOTIDE SEQUENCE</scope>
    <source>
        <strain evidence="2">CCAP 11/70</strain>
    </source>
</reference>
<feature type="region of interest" description="Disordered" evidence="1">
    <location>
        <begin position="1"/>
        <end position="63"/>
    </location>
</feature>
<keyword evidence="3" id="KW-1185">Reference proteome</keyword>
<dbReference type="EMBL" id="JAEHOE010000106">
    <property type="protein sequence ID" value="KAG2486847.1"/>
    <property type="molecule type" value="Genomic_DNA"/>
</dbReference>
<organism evidence="2 3">
    <name type="scientific">Edaphochlamys debaryana</name>
    <dbReference type="NCBI Taxonomy" id="47281"/>
    <lineage>
        <taxon>Eukaryota</taxon>
        <taxon>Viridiplantae</taxon>
        <taxon>Chlorophyta</taxon>
        <taxon>core chlorophytes</taxon>
        <taxon>Chlorophyceae</taxon>
        <taxon>CS clade</taxon>
        <taxon>Chlamydomonadales</taxon>
        <taxon>Chlamydomonadales incertae sedis</taxon>
        <taxon>Edaphochlamys</taxon>
    </lineage>
</organism>
<name>A0A835XNX6_9CHLO</name>
<evidence type="ECO:0000313" key="3">
    <source>
        <dbReference type="Proteomes" id="UP000612055"/>
    </source>
</evidence>
<accession>A0A835XNX6</accession>
<feature type="region of interest" description="Disordered" evidence="1">
    <location>
        <begin position="120"/>
        <end position="305"/>
    </location>
</feature>
<dbReference type="Proteomes" id="UP000612055">
    <property type="component" value="Unassembled WGS sequence"/>
</dbReference>
<comment type="caution">
    <text evidence="2">The sequence shown here is derived from an EMBL/GenBank/DDBJ whole genome shotgun (WGS) entry which is preliminary data.</text>
</comment>
<sequence length="305" mass="32596">MEDVEPGPAGPPMPAPPPAHQAAFGPLAGPHADAWGPQQPEPMDQEPWQPAHDLWDEPWPQPQPQLWAFVGGQWQLVPPAVLHAHPELWQQALQQQAWQEQAWQQQALQQQQLAIEQQQQAWQGAAPLAAPARPAESDCSSVRRPGGGGAPGSPTASSACSVPASRRLASHERNARHMRQLEQYVRQASRTVDPRRPALLDPAIPLPPLRQPPPNEDVRLIATRQLPCWPPRERRGTGAGAEQGLGPGGSELQADGTGAGPGPGSDADRHHQQAGAPMQAREEGPLPDVGPGEGGGREVAMGTEV</sequence>